<reference evidence="1" key="2">
    <citation type="journal article" date="2015" name="Data Brief">
        <title>Shoot transcriptome of the giant reed, Arundo donax.</title>
        <authorList>
            <person name="Barrero R.A."/>
            <person name="Guerrero F.D."/>
            <person name="Moolhuijzen P."/>
            <person name="Goolsby J.A."/>
            <person name="Tidwell J."/>
            <person name="Bellgard S.E."/>
            <person name="Bellgard M.I."/>
        </authorList>
    </citation>
    <scope>NUCLEOTIDE SEQUENCE</scope>
    <source>
        <tissue evidence="1">Shoot tissue taken approximately 20 cm above the soil surface</tissue>
    </source>
</reference>
<protein>
    <submittedName>
        <fullName evidence="1">Uncharacterized protein</fullName>
    </submittedName>
</protein>
<reference evidence="1" key="1">
    <citation type="submission" date="2014-09" db="EMBL/GenBank/DDBJ databases">
        <authorList>
            <person name="Magalhaes I.L.F."/>
            <person name="Oliveira U."/>
            <person name="Santos F.R."/>
            <person name="Vidigal T.H.D.A."/>
            <person name="Brescovit A.D."/>
            <person name="Santos A.J."/>
        </authorList>
    </citation>
    <scope>NUCLEOTIDE SEQUENCE</scope>
    <source>
        <tissue evidence="1">Shoot tissue taken approximately 20 cm above the soil surface</tissue>
    </source>
</reference>
<name>A0A0A9FHP8_ARUDO</name>
<dbReference type="AlphaFoldDB" id="A0A0A9FHP8"/>
<evidence type="ECO:0000313" key="1">
    <source>
        <dbReference type="EMBL" id="JAE07803.1"/>
    </source>
</evidence>
<organism evidence="1">
    <name type="scientific">Arundo donax</name>
    <name type="common">Giant reed</name>
    <name type="synonym">Donax arundinaceus</name>
    <dbReference type="NCBI Taxonomy" id="35708"/>
    <lineage>
        <taxon>Eukaryota</taxon>
        <taxon>Viridiplantae</taxon>
        <taxon>Streptophyta</taxon>
        <taxon>Embryophyta</taxon>
        <taxon>Tracheophyta</taxon>
        <taxon>Spermatophyta</taxon>
        <taxon>Magnoliopsida</taxon>
        <taxon>Liliopsida</taxon>
        <taxon>Poales</taxon>
        <taxon>Poaceae</taxon>
        <taxon>PACMAD clade</taxon>
        <taxon>Arundinoideae</taxon>
        <taxon>Arundineae</taxon>
        <taxon>Arundo</taxon>
    </lineage>
</organism>
<accession>A0A0A9FHP8</accession>
<sequence length="43" mass="4533">MYSQNGVNKESSTGGCRKLTTKIAGRVNTAVRDGSTSAIFTQP</sequence>
<proteinExistence type="predicted"/>
<dbReference type="EMBL" id="GBRH01190093">
    <property type="protein sequence ID" value="JAE07803.1"/>
    <property type="molecule type" value="Transcribed_RNA"/>
</dbReference>